<proteinExistence type="predicted"/>
<gene>
    <name evidence="1" type="ORF">LCGC14_1333920</name>
</gene>
<evidence type="ECO:0000313" key="1">
    <source>
        <dbReference type="EMBL" id="KKM81024.1"/>
    </source>
</evidence>
<accession>A0A0F9KFL5</accession>
<feature type="non-terminal residue" evidence="1">
    <location>
        <position position="1"/>
    </location>
</feature>
<organism evidence="1">
    <name type="scientific">marine sediment metagenome</name>
    <dbReference type="NCBI Taxonomy" id="412755"/>
    <lineage>
        <taxon>unclassified sequences</taxon>
        <taxon>metagenomes</taxon>
        <taxon>ecological metagenomes</taxon>
    </lineage>
</organism>
<comment type="caution">
    <text evidence="1">The sequence shown here is derived from an EMBL/GenBank/DDBJ whole genome shotgun (WGS) entry which is preliminary data.</text>
</comment>
<protein>
    <submittedName>
        <fullName evidence="1">Uncharacterized protein</fullName>
    </submittedName>
</protein>
<reference evidence="1" key="1">
    <citation type="journal article" date="2015" name="Nature">
        <title>Complex archaea that bridge the gap between prokaryotes and eukaryotes.</title>
        <authorList>
            <person name="Spang A."/>
            <person name="Saw J.H."/>
            <person name="Jorgensen S.L."/>
            <person name="Zaremba-Niedzwiedzka K."/>
            <person name="Martijn J."/>
            <person name="Lind A.E."/>
            <person name="van Eijk R."/>
            <person name="Schleper C."/>
            <person name="Guy L."/>
            <person name="Ettema T.J."/>
        </authorList>
    </citation>
    <scope>NUCLEOTIDE SEQUENCE</scope>
</reference>
<name>A0A0F9KFL5_9ZZZZ</name>
<dbReference type="EMBL" id="LAZR01008091">
    <property type="protein sequence ID" value="KKM81024.1"/>
    <property type="molecule type" value="Genomic_DNA"/>
</dbReference>
<sequence>IDHIINTLGGPGNQRVIELGINKGTLNIDGENDKIFFEIESKYTYSQPGEDVSVGNIIARTEEKGNINELTLTIDYGGGYDITFQNQDELKKISKASTPYKVIIKNMGEDAFKKTIDRDWNHDEFVKKMPNSIFFNLEERLNRIEDLLKKK</sequence>
<dbReference type="AlphaFoldDB" id="A0A0F9KFL5"/>